<name>A0A480B1S5_9BURK</name>
<dbReference type="OrthoDB" id="9151403at2"/>
<feature type="chain" id="PRO_5019830754" description="Lipoprotein" evidence="1">
    <location>
        <begin position="21"/>
        <end position="313"/>
    </location>
</feature>
<comment type="caution">
    <text evidence="2">The sequence shown here is derived from an EMBL/GenBank/DDBJ whole genome shotgun (WGS) entry which is preliminary data.</text>
</comment>
<sequence>MRRAAAVVLGIGLLAGCATRSDQVAPSAADPATYAGWDCDRLHDELDTVQQRAADVAYAVDSRVGNNMIALGLGVTVFWPALLAMRPDGLEATQLAELKGRYEALRTVLARQSCPPASETMAAQRQAALPVALGDRLVYEERSATGAPVHLLGMQVTALRRDQIEFRVDLDNKPFDQAWRQDLAGNTVLESRAPLLGWRRLLKSDLSLGQVLSGDLAAADQVRATARVRGQVVATGPQTIAGRRFDVAVIELFGEAPATSAGVAGLDQASTRLDGVMAVDRTNGLLLRLELRCANPEFSVRRRLVRVEGAPRP</sequence>
<reference evidence="3" key="1">
    <citation type="submission" date="2019-03" db="EMBL/GenBank/DDBJ databases">
        <title>Aquabacterium pictum sp.nov., the first bacteriochlorophyll a-containing freshwater bacterium in the genus Aquabacterium of the class Betaproteobacteria.</title>
        <authorList>
            <person name="Hirose S."/>
            <person name="Tank M."/>
            <person name="Hara E."/>
            <person name="Tamaki H."/>
            <person name="Takaichi S."/>
            <person name="Haruta S."/>
            <person name="Hanada S."/>
        </authorList>
    </citation>
    <scope>NUCLEOTIDE SEQUENCE [LARGE SCALE GENOMIC DNA]</scope>
    <source>
        <strain evidence="3">W35</strain>
    </source>
</reference>
<dbReference type="EMBL" id="BJCL01000012">
    <property type="protein sequence ID" value="GCL64958.1"/>
    <property type="molecule type" value="Genomic_DNA"/>
</dbReference>
<protein>
    <recommendedName>
        <fullName evidence="4">Lipoprotein</fullName>
    </recommendedName>
</protein>
<keyword evidence="1" id="KW-0732">Signal</keyword>
<proteinExistence type="predicted"/>
<accession>A0A480B1S5</accession>
<dbReference type="Proteomes" id="UP000301751">
    <property type="component" value="Unassembled WGS sequence"/>
</dbReference>
<evidence type="ECO:0000313" key="3">
    <source>
        <dbReference type="Proteomes" id="UP000301751"/>
    </source>
</evidence>
<evidence type="ECO:0000313" key="2">
    <source>
        <dbReference type="EMBL" id="GCL64958.1"/>
    </source>
</evidence>
<evidence type="ECO:0000256" key="1">
    <source>
        <dbReference type="SAM" id="SignalP"/>
    </source>
</evidence>
<evidence type="ECO:0008006" key="4">
    <source>
        <dbReference type="Google" id="ProtNLM"/>
    </source>
</evidence>
<gene>
    <name evidence="2" type="ORF">AQPW35_40390</name>
</gene>
<dbReference type="PROSITE" id="PS51257">
    <property type="entry name" value="PROKAR_LIPOPROTEIN"/>
    <property type="match status" value="1"/>
</dbReference>
<feature type="signal peptide" evidence="1">
    <location>
        <begin position="1"/>
        <end position="20"/>
    </location>
</feature>
<organism evidence="2 3">
    <name type="scientific">Pseudaquabacterium pictum</name>
    <dbReference type="NCBI Taxonomy" id="2315236"/>
    <lineage>
        <taxon>Bacteria</taxon>
        <taxon>Pseudomonadati</taxon>
        <taxon>Pseudomonadota</taxon>
        <taxon>Betaproteobacteria</taxon>
        <taxon>Burkholderiales</taxon>
        <taxon>Sphaerotilaceae</taxon>
        <taxon>Pseudaquabacterium</taxon>
    </lineage>
</organism>
<dbReference type="AlphaFoldDB" id="A0A480B1S5"/>
<keyword evidence="3" id="KW-1185">Reference proteome</keyword>